<dbReference type="PANTHER" id="PTHR33835">
    <property type="entry name" value="YALI0C07656P"/>
    <property type="match status" value="1"/>
</dbReference>
<dbReference type="EMBL" id="HBIM01024994">
    <property type="protein sequence ID" value="CAE0421942.1"/>
    <property type="molecule type" value="Transcribed_RNA"/>
</dbReference>
<name>A0A7S3PC59_9STRA</name>
<reference evidence="2" key="1">
    <citation type="submission" date="2021-01" db="EMBL/GenBank/DDBJ databases">
        <authorList>
            <person name="Corre E."/>
            <person name="Pelletier E."/>
            <person name="Niang G."/>
            <person name="Scheremetjew M."/>
            <person name="Finn R."/>
            <person name="Kale V."/>
            <person name="Holt S."/>
            <person name="Cochrane G."/>
            <person name="Meng A."/>
            <person name="Brown T."/>
            <person name="Cohen L."/>
        </authorList>
    </citation>
    <scope>NUCLEOTIDE SEQUENCE</scope>
    <source>
        <strain evidence="2">CCMP127</strain>
    </source>
</reference>
<feature type="signal peptide" evidence="1">
    <location>
        <begin position="1"/>
        <end position="23"/>
    </location>
</feature>
<accession>A0A7S3PC59</accession>
<sequence length="506" mass="55684">MRTVVHQRLIGWMLVVFHAATSAFQHHHVPLSPSWSASRRNLKSSLTCLSSSRRGVEDPSSSTQGLSRRQVGELAIAATGLGISATGTVEVDPTDYGLWGILPVGTYRRKKTIRETIVPGQMWTFDQKFGILNVQVPLRMTVIKLKSGGLFVYNPIAATQELLGMVRELVNECGPVKYIAVGSVALEHKAYAGVFAQKFPTAKVFLQPGQYSVPVNLPDSFLGFPVGRTFAMPRTPEEAPPEWRDEFDWAILGPIISRDGAFGETVFHHKATKTLLVTDTSVQATDEVPAIYETDPAPLLYHARDTVTDIVQDTPETRKKGWKRIVLFGLFFTPNAITIKDAGVALKERRPDINSDFAGVYPWDWTGDEEASWKGLTGKGKPLVAPILQTLLLNRSPVEVLDFADKVASWPFTRIIPAHLKNNLAFNGSDYRKAFGFLEEAGVPPGFPKPLEADLKTLRDAEASLIEQGAIAPAPPKVGGKFSRAEIIEQTLYRCRRGICAPKADV</sequence>
<evidence type="ECO:0000256" key="1">
    <source>
        <dbReference type="SAM" id="SignalP"/>
    </source>
</evidence>
<proteinExistence type="predicted"/>
<dbReference type="AlphaFoldDB" id="A0A7S3PC59"/>
<protein>
    <recommendedName>
        <fullName evidence="3">DUF4336 domain-containing protein</fullName>
    </recommendedName>
</protein>
<evidence type="ECO:0008006" key="3">
    <source>
        <dbReference type="Google" id="ProtNLM"/>
    </source>
</evidence>
<evidence type="ECO:0000313" key="2">
    <source>
        <dbReference type="EMBL" id="CAE0421942.1"/>
    </source>
</evidence>
<keyword evidence="1" id="KW-0732">Signal</keyword>
<dbReference type="Pfam" id="PF14234">
    <property type="entry name" value="DUF4336"/>
    <property type="match status" value="1"/>
</dbReference>
<gene>
    <name evidence="2" type="ORF">ACOF00016_LOCUS18553</name>
</gene>
<dbReference type="InterPro" id="IPR025638">
    <property type="entry name" value="DUF4336"/>
</dbReference>
<dbReference type="PANTHER" id="PTHR33835:SF2">
    <property type="entry name" value="LYSINE-TRNA LIGASE"/>
    <property type="match status" value="1"/>
</dbReference>
<organism evidence="2">
    <name type="scientific">Amphora coffeiformis</name>
    <dbReference type="NCBI Taxonomy" id="265554"/>
    <lineage>
        <taxon>Eukaryota</taxon>
        <taxon>Sar</taxon>
        <taxon>Stramenopiles</taxon>
        <taxon>Ochrophyta</taxon>
        <taxon>Bacillariophyta</taxon>
        <taxon>Bacillariophyceae</taxon>
        <taxon>Bacillariophycidae</taxon>
        <taxon>Thalassiophysales</taxon>
        <taxon>Catenulaceae</taxon>
        <taxon>Amphora</taxon>
    </lineage>
</organism>
<feature type="chain" id="PRO_5030889957" description="DUF4336 domain-containing protein" evidence="1">
    <location>
        <begin position="24"/>
        <end position="506"/>
    </location>
</feature>